<accession>A0A0R0M0M1</accession>
<gene>
    <name evidence="3" type="ORF">M153_8800013837</name>
</gene>
<dbReference type="Pfam" id="PF26087">
    <property type="entry name" value="DUF8032"/>
    <property type="match status" value="2"/>
</dbReference>
<dbReference type="OrthoDB" id="5599902at2759"/>
<dbReference type="EMBL" id="LGUB01000014">
    <property type="protein sequence ID" value="KRH94954.1"/>
    <property type="molecule type" value="Genomic_DNA"/>
</dbReference>
<dbReference type="PANTHER" id="PTHR22949:SF0">
    <property type="entry name" value="RE27538P"/>
    <property type="match status" value="1"/>
</dbReference>
<dbReference type="InterPro" id="IPR058345">
    <property type="entry name" value="DUF8032"/>
</dbReference>
<proteinExistence type="predicted"/>
<evidence type="ECO:0000313" key="3">
    <source>
        <dbReference type="EMBL" id="KRH94954.1"/>
    </source>
</evidence>
<feature type="domain" description="DUF8032" evidence="2">
    <location>
        <begin position="243"/>
        <end position="343"/>
    </location>
</feature>
<evidence type="ECO:0000259" key="2">
    <source>
        <dbReference type="Pfam" id="PF26087"/>
    </source>
</evidence>
<feature type="compositionally biased region" description="Basic and acidic residues" evidence="1">
    <location>
        <begin position="10"/>
        <end position="23"/>
    </location>
</feature>
<dbReference type="AlphaFoldDB" id="A0A0R0M0M1"/>
<comment type="caution">
    <text evidence="3">The sequence shown here is derived from an EMBL/GenBank/DDBJ whole genome shotgun (WGS) entry which is preliminary data.</text>
</comment>
<evidence type="ECO:0000313" key="4">
    <source>
        <dbReference type="Proteomes" id="UP000051530"/>
    </source>
</evidence>
<protein>
    <recommendedName>
        <fullName evidence="2">DUF8032 domain-containing protein</fullName>
    </recommendedName>
</protein>
<dbReference type="Proteomes" id="UP000051530">
    <property type="component" value="Unassembled WGS sequence"/>
</dbReference>
<name>A0A0R0M0M1_9MICR</name>
<dbReference type="VEuPathDB" id="MicrosporidiaDB:M153_8800013837"/>
<feature type="region of interest" description="Disordered" evidence="1">
    <location>
        <begin position="1"/>
        <end position="27"/>
    </location>
</feature>
<keyword evidence="4" id="KW-1185">Reference proteome</keyword>
<sequence>MSSTNQYSFQREEFSQENNDHLNNENYDSLSIQNMLLDENHDYNNLMEENQPNFKKSKKEKGSKPIDRKRRREEKSKIQQIQNKPLLNRRIVNLPASQPYIRIIDGEERLCFKYNTKISEKALNAMPRNDLADNEFCVRFDLENVDITKLNEKFKIDNCVYPRANVPFEMYTGNRWEYETECNMLAWQFVSLNPILLYGKKGLIQRAVDSYRNINKQSRNKKIIKQDHLSNLFKRRHSDHQPKNITINWSLKNINRKCKIRIDIENIEYDKIDIEFKIKYSVYTDEFDDLSFGLTKWESTNPDNILAVKIAFLNLDNTTFWNAIKATDKAHILKKAVDGYKNRSVEGYISDEDEDKIELSDIVLDTLNKVYDDKPYSEGNFQEFDTNNQNSQMKCD</sequence>
<dbReference type="PANTHER" id="PTHR22949">
    <property type="entry name" value="WHITE COLLAR 2 PROTEIN WC2"/>
    <property type="match status" value="1"/>
</dbReference>
<organism evidence="3 4">
    <name type="scientific">Pseudoloma neurophilia</name>
    <dbReference type="NCBI Taxonomy" id="146866"/>
    <lineage>
        <taxon>Eukaryota</taxon>
        <taxon>Fungi</taxon>
        <taxon>Fungi incertae sedis</taxon>
        <taxon>Microsporidia</taxon>
        <taxon>Pseudoloma</taxon>
    </lineage>
</organism>
<evidence type="ECO:0000256" key="1">
    <source>
        <dbReference type="SAM" id="MobiDB-lite"/>
    </source>
</evidence>
<feature type="domain" description="DUF8032" evidence="2">
    <location>
        <begin position="125"/>
        <end position="214"/>
    </location>
</feature>
<reference evidence="3 4" key="1">
    <citation type="submission" date="2015-07" db="EMBL/GenBank/DDBJ databases">
        <title>The genome of Pseudoloma neurophilia, a relevant intracellular parasite of the zebrafish.</title>
        <authorList>
            <person name="Ndikumana S."/>
            <person name="Pelin A."/>
            <person name="Sanders J."/>
            <person name="Corradi N."/>
        </authorList>
    </citation>
    <scope>NUCLEOTIDE SEQUENCE [LARGE SCALE GENOMIC DNA]</scope>
    <source>
        <strain evidence="3 4">MK1</strain>
    </source>
</reference>
<feature type="region of interest" description="Disordered" evidence="1">
    <location>
        <begin position="47"/>
        <end position="79"/>
    </location>
</feature>